<dbReference type="RefSeq" id="WP_145269857.1">
    <property type="nucleotide sequence ID" value="NZ_CP036272.1"/>
</dbReference>
<gene>
    <name evidence="4" type="ORF">SV7mr_10820</name>
</gene>
<evidence type="ECO:0000313" key="4">
    <source>
        <dbReference type="EMBL" id="QDT58589.1"/>
    </source>
</evidence>
<keyword evidence="2" id="KW-0812">Transmembrane</keyword>
<dbReference type="Gene3D" id="2.60.40.10">
    <property type="entry name" value="Immunoglobulins"/>
    <property type="match status" value="1"/>
</dbReference>
<feature type="region of interest" description="Disordered" evidence="1">
    <location>
        <begin position="629"/>
        <end position="651"/>
    </location>
</feature>
<keyword evidence="2" id="KW-0472">Membrane</keyword>
<dbReference type="Proteomes" id="UP000315003">
    <property type="component" value="Chromosome"/>
</dbReference>
<dbReference type="SUPFAM" id="SSF52317">
    <property type="entry name" value="Class I glutamine amidotransferase-like"/>
    <property type="match status" value="1"/>
</dbReference>
<evidence type="ECO:0000313" key="5">
    <source>
        <dbReference type="Proteomes" id="UP000315003"/>
    </source>
</evidence>
<feature type="transmembrane region" description="Helical" evidence="2">
    <location>
        <begin position="56"/>
        <end position="78"/>
    </location>
</feature>
<dbReference type="OrthoDB" id="7052926at2"/>
<dbReference type="PANTHER" id="PTHR37464">
    <property type="entry name" value="BLL2463 PROTEIN"/>
    <property type="match status" value="1"/>
</dbReference>
<dbReference type="PANTHER" id="PTHR37464:SF1">
    <property type="entry name" value="BLL2463 PROTEIN"/>
    <property type="match status" value="1"/>
</dbReference>
<dbReference type="AlphaFoldDB" id="A0A517SR45"/>
<evidence type="ECO:0000259" key="3">
    <source>
        <dbReference type="Pfam" id="PF07584"/>
    </source>
</evidence>
<proteinExistence type="predicted"/>
<reference evidence="4 5" key="1">
    <citation type="submission" date="2019-02" db="EMBL/GenBank/DDBJ databases">
        <title>Deep-cultivation of Planctomycetes and their phenomic and genomic characterization uncovers novel biology.</title>
        <authorList>
            <person name="Wiegand S."/>
            <person name="Jogler M."/>
            <person name="Boedeker C."/>
            <person name="Pinto D."/>
            <person name="Vollmers J."/>
            <person name="Rivas-Marin E."/>
            <person name="Kohn T."/>
            <person name="Peeters S.H."/>
            <person name="Heuer A."/>
            <person name="Rast P."/>
            <person name="Oberbeckmann S."/>
            <person name="Bunk B."/>
            <person name="Jeske O."/>
            <person name="Meyerdierks A."/>
            <person name="Storesund J.E."/>
            <person name="Kallscheuer N."/>
            <person name="Luecker S."/>
            <person name="Lage O.M."/>
            <person name="Pohl T."/>
            <person name="Merkel B.J."/>
            <person name="Hornburger P."/>
            <person name="Mueller R.-W."/>
            <person name="Bruemmer F."/>
            <person name="Labrenz M."/>
            <person name="Spormann A.M."/>
            <person name="Op den Camp H."/>
            <person name="Overmann J."/>
            <person name="Amann R."/>
            <person name="Jetten M.S.M."/>
            <person name="Mascher T."/>
            <person name="Medema M.H."/>
            <person name="Devos D.P."/>
            <person name="Kaster A.-K."/>
            <person name="Ovreas L."/>
            <person name="Rohde M."/>
            <person name="Galperin M.Y."/>
            <person name="Jogler C."/>
        </authorList>
    </citation>
    <scope>NUCLEOTIDE SEQUENCE [LARGE SCALE GENOMIC DNA]</scope>
    <source>
        <strain evidence="4 5">SV_7m_r</strain>
    </source>
</reference>
<organism evidence="4 5">
    <name type="scientific">Stieleria bergensis</name>
    <dbReference type="NCBI Taxonomy" id="2528025"/>
    <lineage>
        <taxon>Bacteria</taxon>
        <taxon>Pseudomonadati</taxon>
        <taxon>Planctomycetota</taxon>
        <taxon>Planctomycetia</taxon>
        <taxon>Pirellulales</taxon>
        <taxon>Pirellulaceae</taxon>
        <taxon>Stieleria</taxon>
    </lineage>
</organism>
<dbReference type="InterPro" id="IPR024163">
    <property type="entry name" value="Aerotolerance_reg_N"/>
</dbReference>
<dbReference type="NCBIfam" id="TIGR02226">
    <property type="entry name" value="two_anch"/>
    <property type="match status" value="1"/>
</dbReference>
<feature type="region of interest" description="Disordered" evidence="1">
    <location>
        <begin position="802"/>
        <end position="824"/>
    </location>
</feature>
<accession>A0A517SR45</accession>
<evidence type="ECO:0000256" key="1">
    <source>
        <dbReference type="SAM" id="MobiDB-lite"/>
    </source>
</evidence>
<feature type="transmembrane region" description="Helical" evidence="2">
    <location>
        <begin position="774"/>
        <end position="792"/>
    </location>
</feature>
<dbReference type="InterPro" id="IPR011933">
    <property type="entry name" value="Double_TM_dom"/>
</dbReference>
<protein>
    <recommendedName>
        <fullName evidence="3">Aerotolerance regulator N-terminal domain-containing protein</fullName>
    </recommendedName>
</protein>
<keyword evidence="5" id="KW-1185">Reference proteome</keyword>
<sequence length="824" mass="89856">MNFINGILGFGALAFTVPLIIHLLFRSRFKTVQWGAMHLLDNVLRVNRRRMQLTQLLLLLLRCVIPMLLAFCLTRPVLTGSRAGSGEIPKTLIIALDDSLSLAAAPEGEQPRIEYAKAELTKVLNELTRRDEVILVRSSRLGAVPGKMGASEAANVLRRVSAQGDAVPLGRLIESAVSATQQASNDRRQILLVSDFQTAALDSASLEISRQVASELEADVAAELNAPVIDIMNVAAPWNQLNNVAIQSVELTSPVVVRSRPAVFEATLHNASDTPASGLRLVWSIDGQPLEPRSINIDARSTLTNRLTHVIDQAGEHVVSISVDAADSLLDDNQRSTVVSVADQIDVVLVDGTPSNQALGGQADFLAIALSPFAFGGDERPDPVSATVTSAYRLIKQLDEDPPHVIILAGVNRPPKELMPKLTSFVRQGGSLIVLDGPQVTAEAVNKSWQAGEDQIALPALLGEMTGEINRQPDEESSRYQVDTPSSQYRPWSILSQDQENPFGSIDLFAYRKLTLPETSTIPDDVDQPAQQATDDIAAQSDANRQTSASQVLLRTMQGDPLVITQAVGQGTVVQFAFACHDEWSNLPLRPVFLPMIQQMVLDLGGHRGQHLLSPGQPIVIKKSQWLQADNDPDDSAQNAKQSSREDRQSVYWLQTPDERVQLQPVGDDETIQWTATYQPGLYRFEKLTAERQSLQPAAGADQSKSPDKAADQVDSTPAESTLRLAVIDANESMLKGATDAQMDEFAKTLKAEVFTQATSLVDADRTRSFGREIWFWIWVAVVVFLVAELWLQQHLVRRNRNQSASSLPGSAHARTSSTVGGKA</sequence>
<feature type="transmembrane region" description="Helical" evidence="2">
    <location>
        <begin position="6"/>
        <end position="25"/>
    </location>
</feature>
<dbReference type="InterPro" id="IPR013783">
    <property type="entry name" value="Ig-like_fold"/>
</dbReference>
<dbReference type="Gene3D" id="3.40.50.880">
    <property type="match status" value="1"/>
</dbReference>
<name>A0A517SR45_9BACT</name>
<feature type="domain" description="Aerotolerance regulator N-terminal" evidence="3">
    <location>
        <begin position="1"/>
        <end position="76"/>
    </location>
</feature>
<dbReference type="Pfam" id="PF07584">
    <property type="entry name" value="BatA"/>
    <property type="match status" value="1"/>
</dbReference>
<evidence type="ECO:0000256" key="2">
    <source>
        <dbReference type="SAM" id="Phobius"/>
    </source>
</evidence>
<keyword evidence="2" id="KW-1133">Transmembrane helix</keyword>
<dbReference type="EMBL" id="CP036272">
    <property type="protein sequence ID" value="QDT58589.1"/>
    <property type="molecule type" value="Genomic_DNA"/>
</dbReference>
<dbReference type="InterPro" id="IPR029062">
    <property type="entry name" value="Class_I_gatase-like"/>
</dbReference>
<feature type="region of interest" description="Disordered" evidence="1">
    <location>
        <begin position="694"/>
        <end position="718"/>
    </location>
</feature>